<feature type="transmembrane region" description="Helical" evidence="1">
    <location>
        <begin position="211"/>
        <end position="232"/>
    </location>
</feature>
<feature type="transmembrane region" description="Helical" evidence="1">
    <location>
        <begin position="50"/>
        <end position="72"/>
    </location>
</feature>
<evidence type="ECO:0000313" key="2">
    <source>
        <dbReference type="EMBL" id="MCO1657417.1"/>
    </source>
</evidence>
<accession>A0ABT1A348</accession>
<sequence length="323" mass="32700">MTAPQQATRPSTAVLALLAVGHVAVAVATVVLAVLLIGGPGAAEIVRPRGAGGVSTVLLGIGLAALGLAQVLSVRRLLGQRRALALVGRGPGRGGPDDAHVVAMHRIGWPVALAHYPLVFGLLRVGFSPPPAPLLALLCLLPCASLLLDHAHAGWTYRQLDGPGTRLLPPGEGERVRGRLRRAPTTLAAVSAVAALIVVVQVVWWPPGAGTLPALPAVLAAATAMSLFLLLVRPVRQVRDAVHDGQVPSAALDATARTMRRLGVVGGMGAVALGIAVLAGSAAPLLAAAPVLVLVPALSALTLHLSSATCLKLGDPGRSARAR</sequence>
<dbReference type="RefSeq" id="WP_252441066.1">
    <property type="nucleotide sequence ID" value="NZ_JAGSOV010000041.1"/>
</dbReference>
<feature type="transmembrane region" description="Helical" evidence="1">
    <location>
        <begin position="185"/>
        <end position="205"/>
    </location>
</feature>
<keyword evidence="1" id="KW-1133">Transmembrane helix</keyword>
<feature type="transmembrane region" description="Helical" evidence="1">
    <location>
        <begin position="262"/>
        <end position="287"/>
    </location>
</feature>
<keyword evidence="3" id="KW-1185">Reference proteome</keyword>
<gene>
    <name evidence="2" type="ORF">KDL28_20370</name>
</gene>
<comment type="caution">
    <text evidence="2">The sequence shown here is derived from an EMBL/GenBank/DDBJ whole genome shotgun (WGS) entry which is preliminary data.</text>
</comment>
<reference evidence="2" key="1">
    <citation type="submission" date="2021-04" db="EMBL/GenBank/DDBJ databases">
        <title>Pseudonocardia sp. nov., isolated from sandy soil of mangrove forest.</title>
        <authorList>
            <person name="Zan Z."/>
            <person name="Huang R."/>
            <person name="Liu W."/>
        </authorList>
    </citation>
    <scope>NUCLEOTIDE SEQUENCE</scope>
    <source>
        <strain evidence="2">S2-4</strain>
    </source>
</reference>
<feature type="transmembrane region" description="Helical" evidence="1">
    <location>
        <begin position="293"/>
        <end position="314"/>
    </location>
</feature>
<evidence type="ECO:0000256" key="1">
    <source>
        <dbReference type="SAM" id="Phobius"/>
    </source>
</evidence>
<keyword evidence="1" id="KW-0472">Membrane</keyword>
<evidence type="ECO:0000313" key="3">
    <source>
        <dbReference type="Proteomes" id="UP001165283"/>
    </source>
</evidence>
<feature type="transmembrane region" description="Helical" evidence="1">
    <location>
        <begin position="12"/>
        <end position="38"/>
    </location>
</feature>
<organism evidence="2 3">
    <name type="scientific">Pseudonocardia humida</name>
    <dbReference type="NCBI Taxonomy" id="2800819"/>
    <lineage>
        <taxon>Bacteria</taxon>
        <taxon>Bacillati</taxon>
        <taxon>Actinomycetota</taxon>
        <taxon>Actinomycetes</taxon>
        <taxon>Pseudonocardiales</taxon>
        <taxon>Pseudonocardiaceae</taxon>
        <taxon>Pseudonocardia</taxon>
    </lineage>
</organism>
<dbReference type="Proteomes" id="UP001165283">
    <property type="component" value="Unassembled WGS sequence"/>
</dbReference>
<dbReference type="EMBL" id="JAGSOV010000041">
    <property type="protein sequence ID" value="MCO1657417.1"/>
    <property type="molecule type" value="Genomic_DNA"/>
</dbReference>
<name>A0ABT1A348_9PSEU</name>
<proteinExistence type="predicted"/>
<keyword evidence="1" id="KW-0812">Transmembrane</keyword>
<protein>
    <submittedName>
        <fullName evidence="2">Uncharacterized protein</fullName>
    </submittedName>
</protein>